<evidence type="ECO:0000256" key="3">
    <source>
        <dbReference type="ARBA" id="ARBA00022679"/>
    </source>
</evidence>
<evidence type="ECO:0000313" key="9">
    <source>
        <dbReference type="Proteomes" id="UP000597341"/>
    </source>
</evidence>
<evidence type="ECO:0000256" key="4">
    <source>
        <dbReference type="ARBA" id="ARBA00022695"/>
    </source>
</evidence>
<name>A0ABQ3HHR3_9ACTN</name>
<feature type="binding site" evidence="6">
    <location>
        <position position="51"/>
    </location>
    <ligand>
        <name>NAD(+)</name>
        <dbReference type="ChEBI" id="CHEBI:57540"/>
    </ligand>
</feature>
<feature type="binding site" evidence="6">
    <location>
        <begin position="11"/>
        <end position="13"/>
    </location>
    <ligand>
        <name>NAD(+)</name>
        <dbReference type="ChEBI" id="CHEBI:57540"/>
    </ligand>
</feature>
<comment type="caution">
    <text evidence="8">The sequence shown here is derived from an EMBL/GenBank/DDBJ whole genome shotgun (WGS) entry which is preliminary data.</text>
</comment>
<feature type="active site" evidence="6">
    <location>
        <position position="167"/>
    </location>
</feature>
<dbReference type="Proteomes" id="UP000597341">
    <property type="component" value="Unassembled WGS sequence"/>
</dbReference>
<keyword evidence="4 6" id="KW-0548">Nucleotidyltransferase</keyword>
<comment type="catalytic activity">
    <reaction evidence="6">
        <text>a thymidine in DNA + NAD(+) = an N-(ADP-alpha-D-ribosyl)-thymidine in DNA + nicotinamide + H(+)</text>
        <dbReference type="Rhea" id="RHEA:71651"/>
        <dbReference type="Rhea" id="RHEA-COMP:13556"/>
        <dbReference type="Rhea" id="RHEA-COMP:18051"/>
        <dbReference type="ChEBI" id="CHEBI:15378"/>
        <dbReference type="ChEBI" id="CHEBI:17154"/>
        <dbReference type="ChEBI" id="CHEBI:57540"/>
        <dbReference type="ChEBI" id="CHEBI:137386"/>
        <dbReference type="ChEBI" id="CHEBI:191199"/>
    </reaction>
</comment>
<organism evidence="8 9">
    <name type="scientific">Nocardioides flavus</name>
    <name type="common">ex Wang et al. 2016</name>
    <dbReference type="NCBI Taxonomy" id="2058780"/>
    <lineage>
        <taxon>Bacteria</taxon>
        <taxon>Bacillati</taxon>
        <taxon>Actinomycetota</taxon>
        <taxon>Actinomycetes</taxon>
        <taxon>Propionibacteriales</taxon>
        <taxon>Nocardioidaceae</taxon>
        <taxon>Nocardioides</taxon>
    </lineage>
</organism>
<dbReference type="EMBL" id="BNAD01000001">
    <property type="protein sequence ID" value="GHE15853.1"/>
    <property type="molecule type" value="Genomic_DNA"/>
</dbReference>
<evidence type="ECO:0000256" key="1">
    <source>
        <dbReference type="ARBA" id="ARBA00022649"/>
    </source>
</evidence>
<keyword evidence="9" id="KW-1185">Reference proteome</keyword>
<evidence type="ECO:0000256" key="5">
    <source>
        <dbReference type="ARBA" id="ARBA00023125"/>
    </source>
</evidence>
<dbReference type="Pfam" id="PF14487">
    <property type="entry name" value="DarT"/>
    <property type="match status" value="1"/>
</dbReference>
<dbReference type="PROSITE" id="PS52018">
    <property type="entry name" value="DART"/>
    <property type="match status" value="1"/>
</dbReference>
<dbReference type="RefSeq" id="WP_191277847.1">
    <property type="nucleotide sequence ID" value="NZ_BNAD01000001.1"/>
</dbReference>
<proteinExistence type="inferred from homology"/>
<accession>A0ABQ3HHR3</accession>
<evidence type="ECO:0000256" key="6">
    <source>
        <dbReference type="PROSITE-ProRule" id="PRU01362"/>
    </source>
</evidence>
<protein>
    <recommendedName>
        <fullName evidence="7">DarT domain-containing protein</fullName>
    </recommendedName>
</protein>
<evidence type="ECO:0000313" key="8">
    <source>
        <dbReference type="EMBL" id="GHE15853.1"/>
    </source>
</evidence>
<feature type="domain" description="DarT" evidence="7">
    <location>
        <begin position="7"/>
        <end position="214"/>
    </location>
</feature>
<comment type="caution">
    <text evidence="6">Lacks conserved residue(s) required for the propagation of feature annotation.</text>
</comment>
<keyword evidence="5 6" id="KW-0238">DNA-binding</keyword>
<feature type="active site" description="Proton acceptor" evidence="6">
    <location>
        <position position="51"/>
    </location>
</feature>
<keyword evidence="1 6" id="KW-1277">Toxin-antitoxin system</keyword>
<dbReference type="InterPro" id="IPR029494">
    <property type="entry name" value="DarT"/>
</dbReference>
<reference evidence="9" key="1">
    <citation type="journal article" date="2019" name="Int. J. Syst. Evol. Microbiol.">
        <title>The Global Catalogue of Microorganisms (GCM) 10K type strain sequencing project: providing services to taxonomists for standard genome sequencing and annotation.</title>
        <authorList>
            <consortium name="The Broad Institute Genomics Platform"/>
            <consortium name="The Broad Institute Genome Sequencing Center for Infectious Disease"/>
            <person name="Wu L."/>
            <person name="Ma J."/>
        </authorList>
    </citation>
    <scope>NUCLEOTIDE SEQUENCE [LARGE SCALE GENOMIC DNA]</scope>
    <source>
        <strain evidence="9">CGMCC 1.12791</strain>
    </source>
</reference>
<gene>
    <name evidence="8" type="ORF">GCM10011376_06020</name>
</gene>
<evidence type="ECO:0000259" key="7">
    <source>
        <dbReference type="PROSITE" id="PS52018"/>
    </source>
</evidence>
<sequence>MVRPVPTLLFHFTRVEHLETIVATGLHCDRRAQAEGVLSIEVGNTDVKSLRGRRSVPVHPGGVVADYVPFYYATRSPMLYVIERGGVPSYIEGTDRIIYLGTTLERVAELGLDPVLTDRNAALRVAAFHRWADGEPEDSFIDWPLMKATMWNSDAEHPDRMERRMAECLVYDTVPWTAIQFVGAKSQTVLDEVNSVLAGTASPPSVGVRRHWYF</sequence>
<keyword evidence="2 6" id="KW-0328">Glycosyltransferase</keyword>
<evidence type="ECO:0000256" key="2">
    <source>
        <dbReference type="ARBA" id="ARBA00022676"/>
    </source>
</evidence>
<keyword evidence="3 6" id="KW-0808">Transferase</keyword>
<comment type="similarity">
    <text evidence="6">Belongs to the DarT ADP-ribosyltransferase family.</text>
</comment>